<dbReference type="NCBIfam" id="TIGR00684">
    <property type="entry name" value="narJ"/>
    <property type="match status" value="1"/>
</dbReference>
<keyword evidence="1" id="KW-0534">Nitrate assimilation</keyword>
<dbReference type="RefSeq" id="WP_133821374.1">
    <property type="nucleotide sequence ID" value="NZ_SNZH01000020.1"/>
</dbReference>
<evidence type="ECO:0000256" key="1">
    <source>
        <dbReference type="ARBA" id="ARBA00023063"/>
    </source>
</evidence>
<feature type="region of interest" description="Disordered" evidence="2">
    <location>
        <begin position="200"/>
        <end position="228"/>
    </location>
</feature>
<dbReference type="AlphaFoldDB" id="A0A4R6YMB2"/>
<gene>
    <name evidence="3" type="ORF">DFR29_12060</name>
</gene>
<dbReference type="GO" id="GO:0042128">
    <property type="term" value="P:nitrate assimilation"/>
    <property type="evidence" value="ECO:0007669"/>
    <property type="project" value="UniProtKB-KW"/>
</dbReference>
<comment type="caution">
    <text evidence="3">The sequence shown here is derived from an EMBL/GenBank/DDBJ whole genome shotgun (WGS) entry which is preliminary data.</text>
</comment>
<proteinExistence type="predicted"/>
<sequence>MKVLKLVGVLLDYPQEELWSHRDALLQACVECALPPASAHRLQVFAQALLALEPMAAQERWLGLFDRGRAMSLLLFEHIHGESRDRGQAMVDLIETYRRGGLELDARELPDYLPLVLEYLSGRPEAEVVDWLGHVAQIVALLAGRAAERESPYATLLEILVEISQGKVDLALMRRKARDETRDDTPEAIDRVWEEEAVRFGVEPPQDECSPPRRLPAGAHPHESQVSP</sequence>
<dbReference type="GO" id="GO:0051082">
    <property type="term" value="F:unfolded protein binding"/>
    <property type="evidence" value="ECO:0007669"/>
    <property type="project" value="InterPro"/>
</dbReference>
<dbReference type="InterPro" id="IPR036411">
    <property type="entry name" value="TorD-like_sf"/>
</dbReference>
<keyword evidence="4" id="KW-1185">Reference proteome</keyword>
<evidence type="ECO:0000313" key="3">
    <source>
        <dbReference type="EMBL" id="TDR38559.1"/>
    </source>
</evidence>
<dbReference type="InterPro" id="IPR020945">
    <property type="entry name" value="DMSO/NO3_reduct_chaperone"/>
</dbReference>
<dbReference type="PANTHER" id="PTHR43680:SF2">
    <property type="entry name" value="NITRATE REDUCTASE MOLYBDENUM COFACTOR ASSEMBLY CHAPERONE NARJ"/>
    <property type="match status" value="1"/>
</dbReference>
<dbReference type="GO" id="GO:0016530">
    <property type="term" value="F:metallochaperone activity"/>
    <property type="evidence" value="ECO:0007669"/>
    <property type="project" value="TreeGrafter"/>
</dbReference>
<dbReference type="Proteomes" id="UP000295293">
    <property type="component" value="Unassembled WGS sequence"/>
</dbReference>
<dbReference type="GO" id="GO:0051131">
    <property type="term" value="P:chaperone-mediated protein complex assembly"/>
    <property type="evidence" value="ECO:0007669"/>
    <property type="project" value="InterPro"/>
</dbReference>
<dbReference type="Pfam" id="PF02613">
    <property type="entry name" value="Nitrate_red_del"/>
    <property type="match status" value="1"/>
</dbReference>
<dbReference type="InterPro" id="IPR003765">
    <property type="entry name" value="NO3_reductase_chaperone_NarJ"/>
</dbReference>
<evidence type="ECO:0000256" key="2">
    <source>
        <dbReference type="SAM" id="MobiDB-lite"/>
    </source>
</evidence>
<dbReference type="PANTHER" id="PTHR43680">
    <property type="entry name" value="NITRATE REDUCTASE MOLYBDENUM COFACTOR ASSEMBLY CHAPERONE"/>
    <property type="match status" value="1"/>
</dbReference>
<reference evidence="3 4" key="1">
    <citation type="submission" date="2019-03" db="EMBL/GenBank/DDBJ databases">
        <title>Genomic Encyclopedia of Type Strains, Phase IV (KMG-IV): sequencing the most valuable type-strain genomes for metagenomic binning, comparative biology and taxonomic classification.</title>
        <authorList>
            <person name="Goeker M."/>
        </authorList>
    </citation>
    <scope>NUCLEOTIDE SEQUENCE [LARGE SCALE GENOMIC DNA]</scope>
    <source>
        <strain evidence="3 4">DSM 21667</strain>
    </source>
</reference>
<evidence type="ECO:0000313" key="4">
    <source>
        <dbReference type="Proteomes" id="UP000295293"/>
    </source>
</evidence>
<dbReference type="SUPFAM" id="SSF89155">
    <property type="entry name" value="TorD-like"/>
    <property type="match status" value="1"/>
</dbReference>
<accession>A0A4R6YMB2</accession>
<dbReference type="Gene3D" id="1.10.3480.10">
    <property type="entry name" value="TorD-like"/>
    <property type="match status" value="1"/>
</dbReference>
<dbReference type="EMBL" id="SNZH01000020">
    <property type="protein sequence ID" value="TDR38559.1"/>
    <property type="molecule type" value="Genomic_DNA"/>
</dbReference>
<name>A0A4R6YMB2_9GAMM</name>
<protein>
    <submittedName>
        <fullName evidence="3">Respiratory nitrate reductase chaperone NarJ</fullName>
    </submittedName>
</protein>
<dbReference type="OrthoDB" id="8478585at2"/>
<organism evidence="3 4">
    <name type="scientific">Tahibacter aquaticus</name>
    <dbReference type="NCBI Taxonomy" id="520092"/>
    <lineage>
        <taxon>Bacteria</taxon>
        <taxon>Pseudomonadati</taxon>
        <taxon>Pseudomonadota</taxon>
        <taxon>Gammaproteobacteria</taxon>
        <taxon>Lysobacterales</taxon>
        <taxon>Rhodanobacteraceae</taxon>
        <taxon>Tahibacter</taxon>
    </lineage>
</organism>